<sequence length="62" mass="6915">MARYQFRDTTRIGPVEIGTFTDRYGREAHAAACTAPGCDWSASYLNRPAAELAARSHRCNPR</sequence>
<gene>
    <name evidence="1" type="ORF">ACFFTU_06625</name>
</gene>
<dbReference type="Proteomes" id="UP001589718">
    <property type="component" value="Unassembled WGS sequence"/>
</dbReference>
<proteinExistence type="predicted"/>
<evidence type="ECO:0000313" key="2">
    <source>
        <dbReference type="Proteomes" id="UP001589718"/>
    </source>
</evidence>
<accession>A0ABV5P906</accession>
<dbReference type="Pfam" id="PF05122">
    <property type="entry name" value="SpdB"/>
    <property type="match status" value="1"/>
</dbReference>
<organism evidence="1 2">
    <name type="scientific">Streptomyces cremeus</name>
    <dbReference type="NCBI Taxonomy" id="66881"/>
    <lineage>
        <taxon>Bacteria</taxon>
        <taxon>Bacillati</taxon>
        <taxon>Actinomycetota</taxon>
        <taxon>Actinomycetes</taxon>
        <taxon>Kitasatosporales</taxon>
        <taxon>Streptomycetaceae</taxon>
        <taxon>Streptomyces</taxon>
    </lineage>
</organism>
<name>A0ABV5P906_STRCM</name>
<reference evidence="1 2" key="1">
    <citation type="submission" date="2024-09" db="EMBL/GenBank/DDBJ databases">
        <authorList>
            <person name="Sun Q."/>
            <person name="Mori K."/>
        </authorList>
    </citation>
    <scope>NUCLEOTIDE SEQUENCE [LARGE SCALE GENOMIC DNA]</scope>
    <source>
        <strain evidence="1 2">JCM 4362</strain>
    </source>
</reference>
<dbReference type="EMBL" id="JBHMCR010000004">
    <property type="protein sequence ID" value="MFB9519614.1"/>
    <property type="molecule type" value="Genomic_DNA"/>
</dbReference>
<comment type="caution">
    <text evidence="1">The sequence shown here is derived from an EMBL/GenBank/DDBJ whole genome shotgun (WGS) entry which is preliminary data.</text>
</comment>
<evidence type="ECO:0000313" key="1">
    <source>
        <dbReference type="EMBL" id="MFB9519614.1"/>
    </source>
</evidence>
<dbReference type="InterPro" id="IPR007806">
    <property type="entry name" value="SpdB"/>
</dbReference>
<keyword evidence="2" id="KW-1185">Reference proteome</keyword>
<dbReference type="RefSeq" id="WP_345221201.1">
    <property type="nucleotide sequence ID" value="NZ_BAAAXE010000013.1"/>
</dbReference>
<protein>
    <submittedName>
        <fullName evidence="1">Mobile element transfer protein</fullName>
    </submittedName>
</protein>